<dbReference type="RefSeq" id="WP_079492273.1">
    <property type="nucleotide sequence ID" value="NZ_FUZT01000006.1"/>
</dbReference>
<protein>
    <submittedName>
        <fullName evidence="2">Uncharacterized protein</fullName>
    </submittedName>
</protein>
<keyword evidence="1" id="KW-0175">Coiled coil</keyword>
<dbReference type="AlphaFoldDB" id="A0A1T5LBH8"/>
<keyword evidence="3" id="KW-1185">Reference proteome</keyword>
<feature type="coiled-coil region" evidence="1">
    <location>
        <begin position="22"/>
        <end position="49"/>
    </location>
</feature>
<accession>A0A1T5LBH8</accession>
<dbReference type="Proteomes" id="UP000190285">
    <property type="component" value="Unassembled WGS sequence"/>
</dbReference>
<evidence type="ECO:0000256" key="1">
    <source>
        <dbReference type="SAM" id="Coils"/>
    </source>
</evidence>
<gene>
    <name evidence="2" type="ORF">SAMN02194393_02712</name>
</gene>
<evidence type="ECO:0000313" key="3">
    <source>
        <dbReference type="Proteomes" id="UP000190285"/>
    </source>
</evidence>
<organism evidence="2 3">
    <name type="scientific">Maledivibacter halophilus</name>
    <dbReference type="NCBI Taxonomy" id="36842"/>
    <lineage>
        <taxon>Bacteria</taxon>
        <taxon>Bacillati</taxon>
        <taxon>Bacillota</taxon>
        <taxon>Clostridia</taxon>
        <taxon>Peptostreptococcales</taxon>
        <taxon>Caminicellaceae</taxon>
        <taxon>Maledivibacter</taxon>
    </lineage>
</organism>
<reference evidence="2 3" key="1">
    <citation type="submission" date="2017-02" db="EMBL/GenBank/DDBJ databases">
        <authorList>
            <person name="Peterson S.W."/>
        </authorList>
    </citation>
    <scope>NUCLEOTIDE SEQUENCE [LARGE SCALE GENOMIC DNA]</scope>
    <source>
        <strain evidence="2 3">M1</strain>
    </source>
</reference>
<dbReference type="EMBL" id="FUZT01000006">
    <property type="protein sequence ID" value="SKC73313.1"/>
    <property type="molecule type" value="Genomic_DNA"/>
</dbReference>
<sequence>MDTIVDEKIFYESLEQFTTEYREEILKRLKQNNEEYKILRKELGKILDRTEYLSEILNEEDGNLIDKFIDVYFKIITIESSQIYLQGQIDGMRIIKKLSCI</sequence>
<dbReference type="STRING" id="36842.SAMN02194393_02712"/>
<evidence type="ECO:0000313" key="2">
    <source>
        <dbReference type="EMBL" id="SKC73313.1"/>
    </source>
</evidence>
<dbReference type="OrthoDB" id="1420632at1239"/>
<name>A0A1T5LBH8_9FIRM</name>
<proteinExistence type="predicted"/>